<protein>
    <submittedName>
        <fullName evidence="1">Uncharacterized protein</fullName>
    </submittedName>
</protein>
<dbReference type="Proteomes" id="UP001303473">
    <property type="component" value="Unassembled WGS sequence"/>
</dbReference>
<dbReference type="AlphaFoldDB" id="A0AAN6NIH0"/>
<gene>
    <name evidence="1" type="ORF">QBC46DRAFT_403392</name>
</gene>
<organism evidence="1 2">
    <name type="scientific">Diplogelasinospora grovesii</name>
    <dbReference type="NCBI Taxonomy" id="303347"/>
    <lineage>
        <taxon>Eukaryota</taxon>
        <taxon>Fungi</taxon>
        <taxon>Dikarya</taxon>
        <taxon>Ascomycota</taxon>
        <taxon>Pezizomycotina</taxon>
        <taxon>Sordariomycetes</taxon>
        <taxon>Sordariomycetidae</taxon>
        <taxon>Sordariales</taxon>
        <taxon>Diplogelasinosporaceae</taxon>
        <taxon>Diplogelasinospora</taxon>
    </lineage>
</organism>
<keyword evidence="2" id="KW-1185">Reference proteome</keyword>
<proteinExistence type="predicted"/>
<sequence>MRGCQVPGSDMLQIQESPGEGEIRYRLKLAGEPNEAAFKGAFSLTDLTGSENYTRRVTVAAARQVTSSSVPSPTILSLPPSLSQSYQPRQPVTKSYRSVSKHTNLALLPYVHAVILATAPRDKVFHEIPQLLISFFPPLVHLYRHCYNSHLLLQPNKNTSSAETLFVSELLLTTQSASSRIQDLSLATFPRTLPAMKKIIISI</sequence>
<reference evidence="2" key="1">
    <citation type="journal article" date="2023" name="Mol. Phylogenet. Evol.">
        <title>Genome-scale phylogeny and comparative genomics of the fungal order Sordariales.</title>
        <authorList>
            <person name="Hensen N."/>
            <person name="Bonometti L."/>
            <person name="Westerberg I."/>
            <person name="Brannstrom I.O."/>
            <person name="Guillou S."/>
            <person name="Cros-Aarteil S."/>
            <person name="Calhoun S."/>
            <person name="Haridas S."/>
            <person name="Kuo A."/>
            <person name="Mondo S."/>
            <person name="Pangilinan J."/>
            <person name="Riley R."/>
            <person name="LaButti K."/>
            <person name="Andreopoulos B."/>
            <person name="Lipzen A."/>
            <person name="Chen C."/>
            <person name="Yan M."/>
            <person name="Daum C."/>
            <person name="Ng V."/>
            <person name="Clum A."/>
            <person name="Steindorff A."/>
            <person name="Ohm R.A."/>
            <person name="Martin F."/>
            <person name="Silar P."/>
            <person name="Natvig D.O."/>
            <person name="Lalanne C."/>
            <person name="Gautier V."/>
            <person name="Ament-Velasquez S.L."/>
            <person name="Kruys A."/>
            <person name="Hutchinson M.I."/>
            <person name="Powell A.J."/>
            <person name="Barry K."/>
            <person name="Miller A.N."/>
            <person name="Grigoriev I.V."/>
            <person name="Debuchy R."/>
            <person name="Gladieux P."/>
            <person name="Hiltunen Thoren M."/>
            <person name="Johannesson H."/>
        </authorList>
    </citation>
    <scope>NUCLEOTIDE SEQUENCE [LARGE SCALE GENOMIC DNA]</scope>
    <source>
        <strain evidence="2">CBS 340.73</strain>
    </source>
</reference>
<dbReference type="EMBL" id="MU853754">
    <property type="protein sequence ID" value="KAK3945716.1"/>
    <property type="molecule type" value="Genomic_DNA"/>
</dbReference>
<comment type="caution">
    <text evidence="1">The sequence shown here is derived from an EMBL/GenBank/DDBJ whole genome shotgun (WGS) entry which is preliminary data.</text>
</comment>
<evidence type="ECO:0000313" key="2">
    <source>
        <dbReference type="Proteomes" id="UP001303473"/>
    </source>
</evidence>
<evidence type="ECO:0000313" key="1">
    <source>
        <dbReference type="EMBL" id="KAK3945716.1"/>
    </source>
</evidence>
<name>A0AAN6NIH0_9PEZI</name>
<accession>A0AAN6NIH0</accession>